<gene>
    <name evidence="1" type="ORF">RchiOBHm_Chr3g0462111</name>
</gene>
<organism evidence="1 2">
    <name type="scientific">Rosa chinensis</name>
    <name type="common">China rose</name>
    <dbReference type="NCBI Taxonomy" id="74649"/>
    <lineage>
        <taxon>Eukaryota</taxon>
        <taxon>Viridiplantae</taxon>
        <taxon>Streptophyta</taxon>
        <taxon>Embryophyta</taxon>
        <taxon>Tracheophyta</taxon>
        <taxon>Spermatophyta</taxon>
        <taxon>Magnoliopsida</taxon>
        <taxon>eudicotyledons</taxon>
        <taxon>Gunneridae</taxon>
        <taxon>Pentapetalae</taxon>
        <taxon>rosids</taxon>
        <taxon>fabids</taxon>
        <taxon>Rosales</taxon>
        <taxon>Rosaceae</taxon>
        <taxon>Rosoideae</taxon>
        <taxon>Rosoideae incertae sedis</taxon>
        <taxon>Rosa</taxon>
    </lineage>
</organism>
<comment type="caution">
    <text evidence="1">The sequence shown here is derived from an EMBL/GenBank/DDBJ whole genome shotgun (WGS) entry which is preliminary data.</text>
</comment>
<dbReference type="AlphaFoldDB" id="A0A2P6R8T9"/>
<dbReference type="Proteomes" id="UP000238479">
    <property type="component" value="Chromosome 3"/>
</dbReference>
<dbReference type="EMBL" id="PDCK01000041">
    <property type="protein sequence ID" value="PRQ42850.1"/>
    <property type="molecule type" value="Genomic_DNA"/>
</dbReference>
<evidence type="ECO:0000313" key="1">
    <source>
        <dbReference type="EMBL" id="PRQ42850.1"/>
    </source>
</evidence>
<keyword evidence="2" id="KW-1185">Reference proteome</keyword>
<protein>
    <submittedName>
        <fullName evidence="1">Uncharacterized protein</fullName>
    </submittedName>
</protein>
<evidence type="ECO:0000313" key="2">
    <source>
        <dbReference type="Proteomes" id="UP000238479"/>
    </source>
</evidence>
<name>A0A2P6R8T9_ROSCH</name>
<sequence length="83" mass="9178">MLSTLRLSPSPFGAVPILLLPSRSSSRLGSISESRQSRRATSTAPCLSHLLRHRATSAAPLRDCDSFNPRSRVLDFWLIDCHC</sequence>
<reference evidence="1 2" key="1">
    <citation type="journal article" date="2018" name="Nat. Genet.">
        <title>The Rosa genome provides new insights in the design of modern roses.</title>
        <authorList>
            <person name="Bendahmane M."/>
        </authorList>
    </citation>
    <scope>NUCLEOTIDE SEQUENCE [LARGE SCALE GENOMIC DNA]</scope>
    <source>
        <strain evidence="2">cv. Old Blush</strain>
    </source>
</reference>
<dbReference type="Gramene" id="PRQ42850">
    <property type="protein sequence ID" value="PRQ42850"/>
    <property type="gene ID" value="RchiOBHm_Chr3g0462111"/>
</dbReference>
<proteinExistence type="predicted"/>
<accession>A0A2P6R8T9</accession>